<dbReference type="PANTHER" id="PTHR23501:SF193">
    <property type="entry name" value="MULTIDRUG TRANSPORTER, PUTATIVE (AFU_ORTHOLOGUE AFUA_8G00940)-RELATED"/>
    <property type="match status" value="1"/>
</dbReference>
<protein>
    <submittedName>
        <fullName evidence="8">MFS general substrate transporter</fullName>
    </submittedName>
</protein>
<keyword evidence="4 6" id="KW-1133">Transmembrane helix</keyword>
<evidence type="ECO:0000256" key="4">
    <source>
        <dbReference type="ARBA" id="ARBA00022989"/>
    </source>
</evidence>
<dbReference type="Pfam" id="PF07690">
    <property type="entry name" value="MFS_1"/>
    <property type="match status" value="1"/>
</dbReference>
<evidence type="ECO:0000256" key="5">
    <source>
        <dbReference type="ARBA" id="ARBA00023136"/>
    </source>
</evidence>
<feature type="transmembrane region" description="Helical" evidence="6">
    <location>
        <begin position="29"/>
        <end position="53"/>
    </location>
</feature>
<keyword evidence="5 6" id="KW-0472">Membrane</keyword>
<feature type="transmembrane region" description="Helical" evidence="6">
    <location>
        <begin position="391"/>
        <end position="412"/>
    </location>
</feature>
<keyword evidence="3 6" id="KW-0812">Transmembrane</keyword>
<feature type="transmembrane region" description="Helical" evidence="6">
    <location>
        <begin position="359"/>
        <end position="379"/>
    </location>
</feature>
<dbReference type="GO" id="GO:0022857">
    <property type="term" value="F:transmembrane transporter activity"/>
    <property type="evidence" value="ECO:0007669"/>
    <property type="project" value="InterPro"/>
</dbReference>
<feature type="transmembrane region" description="Helical" evidence="6">
    <location>
        <begin position="255"/>
        <end position="272"/>
    </location>
</feature>
<dbReference type="EMBL" id="ML976704">
    <property type="protein sequence ID" value="KAF1970010.1"/>
    <property type="molecule type" value="Genomic_DNA"/>
</dbReference>
<dbReference type="CDD" id="cd17502">
    <property type="entry name" value="MFS_Azr1_MDR_like"/>
    <property type="match status" value="1"/>
</dbReference>
<dbReference type="GO" id="GO:0005886">
    <property type="term" value="C:plasma membrane"/>
    <property type="evidence" value="ECO:0007669"/>
    <property type="project" value="TreeGrafter"/>
</dbReference>
<dbReference type="Gene3D" id="1.20.1720.10">
    <property type="entry name" value="Multidrug resistance protein D"/>
    <property type="match status" value="1"/>
</dbReference>
<sequence>MSGEITKDSPSDVTKDDEDHFMSGPKLHILILGLSLACFLMALDMAIITVAIPEITEKFRSTADIGWYVSAYLLTLCSLQPLSGKLYSNFSLKWTFMAFLLLFEIGSAISGAATSSTMLIVGRAIAGMGAAGLMSGTLSILAVAVSVRLRAAYTGVIMSMFGLAVVVGPLVGGAFTQHVSWRWVFYINLPIGAATALVLILFFQPPTRKAELDPLNERIVRLDLVGAALFIPAVVMLLMALQWGGLTYPWNSGRIIGLLVGGAALVVIFGVWQWHKGSEAMIPPPIFLQRSVFWACLTAMCSMGTMVMLGTWMPEWFQAIKGVSPVQSGVNLLPSMIAQVIASVTAGALITLLGYYNPFIIIGTILLAIGSGLFTTFDITTGSAQWIGYQVIFGLGSGFFVTSPLVAIQAVLSAADTPVGIAIVTFFQMFGSAFFVALSQTIFNEQLLKQLAKNAPEADVGALLAAGTARLYLAVAPEQLHGVLVSYNRALLDPFYLGAGISALATFCALGIQWVNVKGKELSPGAA</sequence>
<dbReference type="FunFam" id="1.20.1720.10:FF:000012">
    <property type="entry name" value="MFS toxin efflux pump (AflT)"/>
    <property type="match status" value="1"/>
</dbReference>
<feature type="transmembrane region" description="Helical" evidence="6">
    <location>
        <begin position="125"/>
        <end position="145"/>
    </location>
</feature>
<dbReference type="InterPro" id="IPR036259">
    <property type="entry name" value="MFS_trans_sf"/>
</dbReference>
<dbReference type="FunFam" id="1.20.1250.20:FF:000196">
    <property type="entry name" value="MFS toxin efflux pump (AflT)"/>
    <property type="match status" value="1"/>
</dbReference>
<reference evidence="8" key="1">
    <citation type="journal article" date="2020" name="Stud. Mycol.">
        <title>101 Dothideomycetes genomes: a test case for predicting lifestyles and emergence of pathogens.</title>
        <authorList>
            <person name="Haridas S."/>
            <person name="Albert R."/>
            <person name="Binder M."/>
            <person name="Bloem J."/>
            <person name="Labutti K."/>
            <person name="Salamov A."/>
            <person name="Andreopoulos B."/>
            <person name="Baker S."/>
            <person name="Barry K."/>
            <person name="Bills G."/>
            <person name="Bluhm B."/>
            <person name="Cannon C."/>
            <person name="Castanera R."/>
            <person name="Culley D."/>
            <person name="Daum C."/>
            <person name="Ezra D."/>
            <person name="Gonzalez J."/>
            <person name="Henrissat B."/>
            <person name="Kuo A."/>
            <person name="Liang C."/>
            <person name="Lipzen A."/>
            <person name="Lutzoni F."/>
            <person name="Magnuson J."/>
            <person name="Mondo S."/>
            <person name="Nolan M."/>
            <person name="Ohm R."/>
            <person name="Pangilinan J."/>
            <person name="Park H.-J."/>
            <person name="Ramirez L."/>
            <person name="Alfaro M."/>
            <person name="Sun H."/>
            <person name="Tritt A."/>
            <person name="Yoshinaga Y."/>
            <person name="Zwiers L.-H."/>
            <person name="Turgeon B."/>
            <person name="Goodwin S."/>
            <person name="Spatafora J."/>
            <person name="Crous P."/>
            <person name="Grigoriev I."/>
        </authorList>
    </citation>
    <scope>NUCLEOTIDE SEQUENCE</scope>
    <source>
        <strain evidence="8">CBS 107.79</strain>
    </source>
</reference>
<evidence type="ECO:0000313" key="9">
    <source>
        <dbReference type="Proteomes" id="UP000800036"/>
    </source>
</evidence>
<feature type="transmembrane region" description="Helical" evidence="6">
    <location>
        <begin position="183"/>
        <end position="204"/>
    </location>
</feature>
<evidence type="ECO:0000256" key="3">
    <source>
        <dbReference type="ARBA" id="ARBA00022692"/>
    </source>
</evidence>
<evidence type="ECO:0000256" key="2">
    <source>
        <dbReference type="ARBA" id="ARBA00007520"/>
    </source>
</evidence>
<feature type="transmembrane region" description="Helical" evidence="6">
    <location>
        <begin position="224"/>
        <end position="243"/>
    </location>
</feature>
<feature type="domain" description="Major facilitator superfamily (MFS) profile" evidence="7">
    <location>
        <begin position="30"/>
        <end position="479"/>
    </location>
</feature>
<dbReference type="Gene3D" id="1.20.1250.20">
    <property type="entry name" value="MFS general substrate transporter like domains"/>
    <property type="match status" value="1"/>
</dbReference>
<dbReference type="PROSITE" id="PS50850">
    <property type="entry name" value="MFS"/>
    <property type="match status" value="1"/>
</dbReference>
<dbReference type="InterPro" id="IPR011701">
    <property type="entry name" value="MFS"/>
</dbReference>
<feature type="transmembrane region" description="Helical" evidence="6">
    <location>
        <begin position="418"/>
        <end position="438"/>
    </location>
</feature>
<feature type="transmembrane region" description="Helical" evidence="6">
    <location>
        <begin position="151"/>
        <end position="171"/>
    </location>
</feature>
<name>A0A6A5V023_9PLEO</name>
<dbReference type="InterPro" id="IPR020846">
    <property type="entry name" value="MFS_dom"/>
</dbReference>
<evidence type="ECO:0000256" key="6">
    <source>
        <dbReference type="SAM" id="Phobius"/>
    </source>
</evidence>
<comment type="similarity">
    <text evidence="2">Belongs to the major facilitator superfamily. TCR/Tet family.</text>
</comment>
<comment type="subcellular location">
    <subcellularLocation>
        <location evidence="1">Membrane</location>
        <topology evidence="1">Multi-pass membrane protein</topology>
    </subcellularLocation>
</comment>
<feature type="transmembrane region" description="Helical" evidence="6">
    <location>
        <begin position="292"/>
        <end position="312"/>
    </location>
</feature>
<proteinExistence type="inferred from homology"/>
<evidence type="ECO:0000259" key="7">
    <source>
        <dbReference type="PROSITE" id="PS50850"/>
    </source>
</evidence>
<dbReference type="PRINTS" id="PR01036">
    <property type="entry name" value="TCRTETB"/>
</dbReference>
<dbReference type="Proteomes" id="UP000800036">
    <property type="component" value="Unassembled WGS sequence"/>
</dbReference>
<evidence type="ECO:0000256" key="1">
    <source>
        <dbReference type="ARBA" id="ARBA00004141"/>
    </source>
</evidence>
<accession>A0A6A5V023</accession>
<evidence type="ECO:0000313" key="8">
    <source>
        <dbReference type="EMBL" id="KAF1970010.1"/>
    </source>
</evidence>
<keyword evidence="9" id="KW-1185">Reference proteome</keyword>
<feature type="transmembrane region" description="Helical" evidence="6">
    <location>
        <begin position="65"/>
        <end position="82"/>
    </location>
</feature>
<feature type="transmembrane region" description="Helical" evidence="6">
    <location>
        <begin position="332"/>
        <end position="353"/>
    </location>
</feature>
<feature type="transmembrane region" description="Helical" evidence="6">
    <location>
        <begin position="495"/>
        <end position="515"/>
    </location>
</feature>
<dbReference type="AlphaFoldDB" id="A0A6A5V023"/>
<dbReference type="SUPFAM" id="SSF103473">
    <property type="entry name" value="MFS general substrate transporter"/>
    <property type="match status" value="1"/>
</dbReference>
<gene>
    <name evidence="8" type="ORF">BU23DRAFT_475338</name>
</gene>
<dbReference type="OrthoDB" id="10021397at2759"/>
<organism evidence="8 9">
    <name type="scientific">Bimuria novae-zelandiae CBS 107.79</name>
    <dbReference type="NCBI Taxonomy" id="1447943"/>
    <lineage>
        <taxon>Eukaryota</taxon>
        <taxon>Fungi</taxon>
        <taxon>Dikarya</taxon>
        <taxon>Ascomycota</taxon>
        <taxon>Pezizomycotina</taxon>
        <taxon>Dothideomycetes</taxon>
        <taxon>Pleosporomycetidae</taxon>
        <taxon>Pleosporales</taxon>
        <taxon>Massarineae</taxon>
        <taxon>Didymosphaeriaceae</taxon>
        <taxon>Bimuria</taxon>
    </lineage>
</organism>
<dbReference type="PANTHER" id="PTHR23501">
    <property type="entry name" value="MAJOR FACILITATOR SUPERFAMILY"/>
    <property type="match status" value="1"/>
</dbReference>
<feature type="transmembrane region" description="Helical" evidence="6">
    <location>
        <begin position="94"/>
        <end position="113"/>
    </location>
</feature>